<accession>A0A9Q3F6H0</accession>
<evidence type="ECO:0000256" key="1">
    <source>
        <dbReference type="SAM" id="MobiDB-lite"/>
    </source>
</evidence>
<dbReference type="GO" id="GO:0000981">
    <property type="term" value="F:DNA-binding transcription factor activity, RNA polymerase II-specific"/>
    <property type="evidence" value="ECO:0007669"/>
    <property type="project" value="InterPro"/>
</dbReference>
<name>A0A9Q3F6H0_9BASI</name>
<organism evidence="2 3">
    <name type="scientific">Austropuccinia psidii MF-1</name>
    <dbReference type="NCBI Taxonomy" id="1389203"/>
    <lineage>
        <taxon>Eukaryota</taxon>
        <taxon>Fungi</taxon>
        <taxon>Dikarya</taxon>
        <taxon>Basidiomycota</taxon>
        <taxon>Pucciniomycotina</taxon>
        <taxon>Pucciniomycetes</taxon>
        <taxon>Pucciniales</taxon>
        <taxon>Sphaerophragmiaceae</taxon>
        <taxon>Austropuccinia</taxon>
    </lineage>
</organism>
<dbReference type="Proteomes" id="UP000765509">
    <property type="component" value="Unassembled WGS sequence"/>
</dbReference>
<reference evidence="2" key="1">
    <citation type="submission" date="2021-03" db="EMBL/GenBank/DDBJ databases">
        <title>Draft genome sequence of rust myrtle Austropuccinia psidii MF-1, a brazilian biotype.</title>
        <authorList>
            <person name="Quecine M.C."/>
            <person name="Pachon D.M.R."/>
            <person name="Bonatelli M.L."/>
            <person name="Correr F.H."/>
            <person name="Franceschini L.M."/>
            <person name="Leite T.F."/>
            <person name="Margarido G.R.A."/>
            <person name="Almeida C.A."/>
            <person name="Ferrarezi J.A."/>
            <person name="Labate C.A."/>
        </authorList>
    </citation>
    <scope>NUCLEOTIDE SEQUENCE</scope>
    <source>
        <strain evidence="2">MF-1</strain>
    </source>
</reference>
<sequence>MSCTLCTKWGIPFIGSSTATDACDACRQRHKKCSFVGQPFRPCGQRILGPRHPCEDSFVVDNDESIPEREWTPQTQGVRRERCRKISPVPSSIYFSTPPPMVTSLLNCRRVITRLMKDGNGKRTFELGLIVTMSCHPWDSNVKGSSYFSSLTHFSSQNHTNYFSLTLEQNPQNPPQQETPFPCMPCKQTPGPSGTQWPESFLRKPSQHNEPPIQSSESQVASHEDISACEPEPEVAPTQSTEEPFARPATPPSVIIIDDTPVGSPPPLLPQFLHWRSLQFPQAPKSLLIPTMRLGRNQP</sequence>
<evidence type="ECO:0000313" key="2">
    <source>
        <dbReference type="EMBL" id="MBW0534483.1"/>
    </source>
</evidence>
<gene>
    <name evidence="2" type="ORF">O181_074198</name>
</gene>
<dbReference type="EMBL" id="AVOT02039428">
    <property type="protein sequence ID" value="MBW0534483.1"/>
    <property type="molecule type" value="Genomic_DNA"/>
</dbReference>
<dbReference type="CDD" id="cd00067">
    <property type="entry name" value="GAL4"/>
    <property type="match status" value="1"/>
</dbReference>
<keyword evidence="3" id="KW-1185">Reference proteome</keyword>
<protein>
    <recommendedName>
        <fullName evidence="4">Zn(2)-C6 fungal-type domain-containing protein</fullName>
    </recommendedName>
</protein>
<proteinExistence type="predicted"/>
<feature type="compositionally biased region" description="Polar residues" evidence="1">
    <location>
        <begin position="208"/>
        <end position="221"/>
    </location>
</feature>
<dbReference type="InterPro" id="IPR001138">
    <property type="entry name" value="Zn2Cys6_DnaBD"/>
</dbReference>
<evidence type="ECO:0000313" key="3">
    <source>
        <dbReference type="Proteomes" id="UP000765509"/>
    </source>
</evidence>
<dbReference type="GO" id="GO:0008270">
    <property type="term" value="F:zinc ion binding"/>
    <property type="evidence" value="ECO:0007669"/>
    <property type="project" value="InterPro"/>
</dbReference>
<feature type="compositionally biased region" description="Low complexity" evidence="1">
    <location>
        <begin position="166"/>
        <end position="180"/>
    </location>
</feature>
<comment type="caution">
    <text evidence="2">The sequence shown here is derived from an EMBL/GenBank/DDBJ whole genome shotgun (WGS) entry which is preliminary data.</text>
</comment>
<dbReference type="AlphaFoldDB" id="A0A9Q3F6H0"/>
<feature type="region of interest" description="Disordered" evidence="1">
    <location>
        <begin position="166"/>
        <end position="252"/>
    </location>
</feature>
<evidence type="ECO:0008006" key="4">
    <source>
        <dbReference type="Google" id="ProtNLM"/>
    </source>
</evidence>